<keyword evidence="3 10" id="KW-0812">Transmembrane</keyword>
<evidence type="ECO:0000256" key="10">
    <source>
        <dbReference type="SAM" id="Phobius"/>
    </source>
</evidence>
<feature type="transmembrane region" description="Helical" evidence="10">
    <location>
        <begin position="12"/>
        <end position="32"/>
    </location>
</feature>
<dbReference type="Gene3D" id="1.10.287.950">
    <property type="entry name" value="Methyl-accepting chemotaxis protein"/>
    <property type="match status" value="1"/>
</dbReference>
<dbReference type="PROSITE" id="PS50885">
    <property type="entry name" value="HAMP"/>
    <property type="match status" value="1"/>
</dbReference>
<evidence type="ECO:0000256" key="2">
    <source>
        <dbReference type="ARBA" id="ARBA00022475"/>
    </source>
</evidence>
<dbReference type="InterPro" id="IPR004089">
    <property type="entry name" value="MCPsignal_dom"/>
</dbReference>
<dbReference type="CDD" id="cd11386">
    <property type="entry name" value="MCP_signal"/>
    <property type="match status" value="1"/>
</dbReference>
<comment type="subcellular location">
    <subcellularLocation>
        <location evidence="1">Cell membrane</location>
        <topology evidence="1">Multi-pass membrane protein</topology>
    </subcellularLocation>
</comment>
<dbReference type="EMBL" id="JBGOOL010000158">
    <property type="protein sequence ID" value="MEZ8056245.1"/>
    <property type="molecule type" value="Genomic_DNA"/>
</dbReference>
<evidence type="ECO:0000259" key="12">
    <source>
        <dbReference type="PROSITE" id="PS50885"/>
    </source>
</evidence>
<dbReference type="Pfam" id="PF17200">
    <property type="entry name" value="sCache_2"/>
    <property type="match status" value="1"/>
</dbReference>
<evidence type="ECO:0000256" key="7">
    <source>
        <dbReference type="ARBA" id="ARBA00029447"/>
    </source>
</evidence>
<dbReference type="CDD" id="cd06225">
    <property type="entry name" value="HAMP"/>
    <property type="match status" value="1"/>
</dbReference>
<feature type="domain" description="HAMP" evidence="12">
    <location>
        <begin position="207"/>
        <end position="259"/>
    </location>
</feature>
<name>A0ABV4KV00_9VIBR</name>
<dbReference type="PRINTS" id="PR00260">
    <property type="entry name" value="CHEMTRNSDUCR"/>
</dbReference>
<keyword evidence="9" id="KW-0175">Coiled coil</keyword>
<dbReference type="Proteomes" id="UP001569175">
    <property type="component" value="Unassembled WGS sequence"/>
</dbReference>
<proteinExistence type="inferred from homology"/>
<evidence type="ECO:0000256" key="6">
    <source>
        <dbReference type="ARBA" id="ARBA00023224"/>
    </source>
</evidence>
<feature type="domain" description="Methyl-accepting transducer" evidence="11">
    <location>
        <begin position="264"/>
        <end position="500"/>
    </location>
</feature>
<dbReference type="RefSeq" id="WP_017099453.1">
    <property type="nucleotide sequence ID" value="NZ_JBGOOL010000158.1"/>
</dbReference>
<evidence type="ECO:0000259" key="11">
    <source>
        <dbReference type="PROSITE" id="PS50111"/>
    </source>
</evidence>
<sequence length="537" mass="59383">MLNNVSIKNKIQMTIGLAAMLMLLLGGFELYIQQEQRLEERHDKLQAQVETAVSLVQHFRTNESLNIEDAQTATKKILSDLRYDDDHYFWVTNTKNKLIIHPKRLTSIGQDMTNVRDSKGNYHWREMSRIAKNNSSGFLSYTWRDQQGKDKDKVSYVYYIPEWDWIVGSGLFISDIQEDFHKNIIQQSVLLVIIMGILFSISFFIGDSIVKPIEQLVENLKIIASGNLTTNFQQNREDEIGELNRGLCQMQTTIRGTLIAAQSTADKASLLSESIASSSEETAQSLASQNSQLEQMSTAMSEMSATIKNVAINAEYSSEKTSESSHQAQASSQSMVTTLEDVSAISLSIDETTQLMATLKRGVDNIGQVVQVIQEVSEQTNLLALNAAIEAARAGEQGRGFAVVADEVRNLASRTQDSTSQVQSTINELLSSTSEVLTVMESNNASISTCVETAQHTKDTLVSMVGSLNEANDMVAQIAASAEQQGIVSNEMSENVSVINLSAREINQASVHMASQTQEMASAAEELKQLLTYFKLE</sequence>
<evidence type="ECO:0000256" key="3">
    <source>
        <dbReference type="ARBA" id="ARBA00022692"/>
    </source>
</evidence>
<keyword evidence="2" id="KW-1003">Cell membrane</keyword>
<comment type="similarity">
    <text evidence="7">Belongs to the methyl-accepting chemotaxis (MCP) protein family.</text>
</comment>
<organism evidence="13 14">
    <name type="scientific">Vibrio atlanticus</name>
    <dbReference type="NCBI Taxonomy" id="693153"/>
    <lineage>
        <taxon>Bacteria</taxon>
        <taxon>Pseudomonadati</taxon>
        <taxon>Pseudomonadota</taxon>
        <taxon>Gammaproteobacteria</taxon>
        <taxon>Vibrionales</taxon>
        <taxon>Vibrionaceae</taxon>
        <taxon>Vibrio</taxon>
    </lineage>
</organism>
<protein>
    <submittedName>
        <fullName evidence="13">Methyl-accepting chemotaxis protein</fullName>
    </submittedName>
</protein>
<evidence type="ECO:0000256" key="8">
    <source>
        <dbReference type="PROSITE-ProRule" id="PRU00284"/>
    </source>
</evidence>
<dbReference type="PANTHER" id="PTHR32089:SF120">
    <property type="entry name" value="METHYL-ACCEPTING CHEMOTAXIS PROTEIN TLPQ"/>
    <property type="match status" value="1"/>
</dbReference>
<dbReference type="CDD" id="cd18774">
    <property type="entry name" value="PDC2_HK_sensor"/>
    <property type="match status" value="1"/>
</dbReference>
<accession>A0ABV4KV00</accession>
<dbReference type="Pfam" id="PF00015">
    <property type="entry name" value="MCPsignal"/>
    <property type="match status" value="1"/>
</dbReference>
<keyword evidence="4 10" id="KW-1133">Transmembrane helix</keyword>
<dbReference type="Pfam" id="PF00672">
    <property type="entry name" value="HAMP"/>
    <property type="match status" value="1"/>
</dbReference>
<dbReference type="InterPro" id="IPR004090">
    <property type="entry name" value="Chemotax_Me-accpt_rcpt"/>
</dbReference>
<dbReference type="SMART" id="SM00304">
    <property type="entry name" value="HAMP"/>
    <property type="match status" value="1"/>
</dbReference>
<dbReference type="InterPro" id="IPR033480">
    <property type="entry name" value="sCache_2"/>
</dbReference>
<evidence type="ECO:0000256" key="4">
    <source>
        <dbReference type="ARBA" id="ARBA00022989"/>
    </source>
</evidence>
<dbReference type="SUPFAM" id="SSF58104">
    <property type="entry name" value="Methyl-accepting chemotaxis protein (MCP) signaling domain"/>
    <property type="match status" value="1"/>
</dbReference>
<dbReference type="PANTHER" id="PTHR32089">
    <property type="entry name" value="METHYL-ACCEPTING CHEMOTAXIS PROTEIN MCPB"/>
    <property type="match status" value="1"/>
</dbReference>
<gene>
    <name evidence="13" type="ORF">ACED57_24470</name>
</gene>
<dbReference type="Gene3D" id="3.30.450.20">
    <property type="entry name" value="PAS domain"/>
    <property type="match status" value="1"/>
</dbReference>
<feature type="coiled-coil region" evidence="9">
    <location>
        <begin position="28"/>
        <end position="55"/>
    </location>
</feature>
<dbReference type="InterPro" id="IPR003660">
    <property type="entry name" value="HAMP_dom"/>
</dbReference>
<comment type="caution">
    <text evidence="13">The sequence shown here is derived from an EMBL/GenBank/DDBJ whole genome shotgun (WGS) entry which is preliminary data.</text>
</comment>
<evidence type="ECO:0000313" key="13">
    <source>
        <dbReference type="EMBL" id="MEZ8056245.1"/>
    </source>
</evidence>
<keyword evidence="14" id="KW-1185">Reference proteome</keyword>
<feature type="transmembrane region" description="Helical" evidence="10">
    <location>
        <begin position="189"/>
        <end position="206"/>
    </location>
</feature>
<evidence type="ECO:0000313" key="14">
    <source>
        <dbReference type="Proteomes" id="UP001569175"/>
    </source>
</evidence>
<dbReference type="SMART" id="SM01049">
    <property type="entry name" value="Cache_2"/>
    <property type="match status" value="1"/>
</dbReference>
<reference evidence="13 14" key="1">
    <citation type="submission" date="2024-06" db="EMBL/GenBank/DDBJ databases">
        <authorList>
            <person name="Steensen K."/>
            <person name="Seneca J."/>
            <person name="Bartlau N."/>
            <person name="Yu A.X."/>
            <person name="Polz M.F."/>
        </authorList>
    </citation>
    <scope>NUCLEOTIDE SEQUENCE [LARGE SCALE GENOMIC DNA]</scope>
    <source>
        <strain evidence="13 14">1F9</strain>
    </source>
</reference>
<evidence type="ECO:0000256" key="5">
    <source>
        <dbReference type="ARBA" id="ARBA00023136"/>
    </source>
</evidence>
<evidence type="ECO:0000256" key="9">
    <source>
        <dbReference type="SAM" id="Coils"/>
    </source>
</evidence>
<keyword evidence="6 8" id="KW-0807">Transducer</keyword>
<dbReference type="PROSITE" id="PS50111">
    <property type="entry name" value="CHEMOTAXIS_TRANSDUC_2"/>
    <property type="match status" value="1"/>
</dbReference>
<evidence type="ECO:0000256" key="1">
    <source>
        <dbReference type="ARBA" id="ARBA00004651"/>
    </source>
</evidence>
<keyword evidence="5 10" id="KW-0472">Membrane</keyword>
<dbReference type="SMART" id="SM00283">
    <property type="entry name" value="MA"/>
    <property type="match status" value="1"/>
</dbReference>